<keyword evidence="4" id="KW-0805">Transcription regulation</keyword>
<comment type="caution">
    <text evidence="9">The sequence shown here is derived from an EMBL/GenBank/DDBJ whole genome shotgun (WGS) entry which is preliminary data.</text>
</comment>
<evidence type="ECO:0000256" key="5">
    <source>
        <dbReference type="ARBA" id="ARBA00023125"/>
    </source>
</evidence>
<reference evidence="9" key="2">
    <citation type="journal article" date="2021" name="PeerJ">
        <title>Extensive microbial diversity within the chicken gut microbiome revealed by metagenomics and culture.</title>
        <authorList>
            <person name="Gilroy R."/>
            <person name="Ravi A."/>
            <person name="Getino M."/>
            <person name="Pursley I."/>
            <person name="Horton D.L."/>
            <person name="Alikhan N.F."/>
            <person name="Baker D."/>
            <person name="Gharbi K."/>
            <person name="Hall N."/>
            <person name="Watson M."/>
            <person name="Adriaenssens E.M."/>
            <person name="Foster-Nyarko E."/>
            <person name="Jarju S."/>
            <person name="Secka A."/>
            <person name="Antonio M."/>
            <person name="Oren A."/>
            <person name="Chaudhuri R.R."/>
            <person name="La Ragione R."/>
            <person name="Hildebrand F."/>
            <person name="Pallen M.J."/>
        </authorList>
    </citation>
    <scope>NUCLEOTIDE SEQUENCE</scope>
    <source>
        <strain evidence="9">ChiSjej1B19-7085</strain>
    </source>
</reference>
<comment type="cofactor">
    <cofactor evidence="7">
        <name>Zn(2+)</name>
        <dbReference type="ChEBI" id="CHEBI:29105"/>
    </cofactor>
    <text evidence="7">Binds 1 zinc ion per subunit.</text>
</comment>
<dbReference type="CDD" id="cd07153">
    <property type="entry name" value="Fur_like"/>
    <property type="match status" value="1"/>
</dbReference>
<feature type="binding site" evidence="7">
    <location>
        <position position="122"/>
    </location>
    <ligand>
        <name>Zn(2+)</name>
        <dbReference type="ChEBI" id="CHEBI:29105"/>
    </ligand>
</feature>
<dbReference type="Gene3D" id="1.10.10.10">
    <property type="entry name" value="Winged helix-like DNA-binding domain superfamily/Winged helix DNA-binding domain"/>
    <property type="match status" value="1"/>
</dbReference>
<dbReference type="EMBL" id="DVHF01000047">
    <property type="protein sequence ID" value="HIR56808.1"/>
    <property type="molecule type" value="Genomic_DNA"/>
</dbReference>
<organism evidence="9 10">
    <name type="scientific">Candidatus Gallacutalibacter pullicola</name>
    <dbReference type="NCBI Taxonomy" id="2840830"/>
    <lineage>
        <taxon>Bacteria</taxon>
        <taxon>Bacillati</taxon>
        <taxon>Bacillota</taxon>
        <taxon>Clostridia</taxon>
        <taxon>Eubacteriales</taxon>
        <taxon>Candidatus Gallacutalibacter</taxon>
    </lineage>
</organism>
<dbReference type="Gene3D" id="3.30.1490.190">
    <property type="match status" value="1"/>
</dbReference>
<comment type="cofactor">
    <cofactor evidence="8">
        <name>Mn(2+)</name>
        <dbReference type="ChEBI" id="CHEBI:29035"/>
    </cofactor>
    <cofactor evidence="8">
        <name>Fe(2+)</name>
        <dbReference type="ChEBI" id="CHEBI:29033"/>
    </cofactor>
    <text evidence="8">Binds 1 Mn(2+) or Fe(2+) ion per subunit.</text>
</comment>
<evidence type="ECO:0000256" key="7">
    <source>
        <dbReference type="PIRSR" id="PIRSR602481-1"/>
    </source>
</evidence>
<keyword evidence="5" id="KW-0238">DNA-binding</keyword>
<evidence type="ECO:0000256" key="8">
    <source>
        <dbReference type="PIRSR" id="PIRSR602481-2"/>
    </source>
</evidence>
<evidence type="ECO:0000256" key="6">
    <source>
        <dbReference type="ARBA" id="ARBA00023163"/>
    </source>
</evidence>
<feature type="binding site" evidence="8">
    <location>
        <position position="73"/>
    </location>
    <ligand>
        <name>Fe cation</name>
        <dbReference type="ChEBI" id="CHEBI:24875"/>
    </ligand>
</feature>
<dbReference type="InterPro" id="IPR002481">
    <property type="entry name" value="FUR"/>
</dbReference>
<evidence type="ECO:0000313" key="9">
    <source>
        <dbReference type="EMBL" id="HIR56808.1"/>
    </source>
</evidence>
<proteinExistence type="inferred from homology"/>
<evidence type="ECO:0000256" key="1">
    <source>
        <dbReference type="ARBA" id="ARBA00007957"/>
    </source>
</evidence>
<evidence type="ECO:0000313" key="10">
    <source>
        <dbReference type="Proteomes" id="UP000886785"/>
    </source>
</evidence>
<feature type="binding site" evidence="8">
    <location>
        <position position="111"/>
    </location>
    <ligand>
        <name>Fe cation</name>
        <dbReference type="ChEBI" id="CHEBI:24875"/>
    </ligand>
</feature>
<dbReference type="InterPro" id="IPR036390">
    <property type="entry name" value="WH_DNA-bd_sf"/>
</dbReference>
<feature type="binding site" evidence="7">
    <location>
        <position position="119"/>
    </location>
    <ligand>
        <name>Zn(2+)</name>
        <dbReference type="ChEBI" id="CHEBI:29105"/>
    </ligand>
</feature>
<dbReference type="InterPro" id="IPR043135">
    <property type="entry name" value="Fur_C"/>
</dbReference>
<keyword evidence="7" id="KW-0479">Metal-binding</keyword>
<dbReference type="SUPFAM" id="SSF46785">
    <property type="entry name" value="Winged helix' DNA-binding domain"/>
    <property type="match status" value="1"/>
</dbReference>
<dbReference type="GO" id="GO:0000976">
    <property type="term" value="F:transcription cis-regulatory region binding"/>
    <property type="evidence" value="ECO:0007669"/>
    <property type="project" value="TreeGrafter"/>
</dbReference>
<name>A0A9D1DPT5_9FIRM</name>
<keyword evidence="3 7" id="KW-0862">Zinc</keyword>
<comment type="similarity">
    <text evidence="1">Belongs to the Fur family.</text>
</comment>
<accession>A0A9D1DPT5</accession>
<feature type="binding site" evidence="7">
    <location>
        <position position="82"/>
    </location>
    <ligand>
        <name>Zn(2+)</name>
        <dbReference type="ChEBI" id="CHEBI:29105"/>
    </ligand>
</feature>
<evidence type="ECO:0000256" key="4">
    <source>
        <dbReference type="ARBA" id="ARBA00023015"/>
    </source>
</evidence>
<dbReference type="Pfam" id="PF01475">
    <property type="entry name" value="FUR"/>
    <property type="match status" value="1"/>
</dbReference>
<dbReference type="GO" id="GO:1900376">
    <property type="term" value="P:regulation of secondary metabolite biosynthetic process"/>
    <property type="evidence" value="ECO:0007669"/>
    <property type="project" value="TreeGrafter"/>
</dbReference>
<reference evidence="9" key="1">
    <citation type="submission" date="2020-10" db="EMBL/GenBank/DDBJ databases">
        <authorList>
            <person name="Gilroy R."/>
        </authorList>
    </citation>
    <scope>NUCLEOTIDE SEQUENCE</scope>
    <source>
        <strain evidence="9">ChiSjej1B19-7085</strain>
    </source>
</reference>
<feature type="binding site" evidence="7">
    <location>
        <position position="79"/>
    </location>
    <ligand>
        <name>Zn(2+)</name>
        <dbReference type="ChEBI" id="CHEBI:29105"/>
    </ligand>
</feature>
<gene>
    <name evidence="9" type="ORF">IAA54_04000</name>
</gene>
<dbReference type="GO" id="GO:0008270">
    <property type="term" value="F:zinc ion binding"/>
    <property type="evidence" value="ECO:0007669"/>
    <property type="project" value="TreeGrafter"/>
</dbReference>
<dbReference type="InterPro" id="IPR036388">
    <property type="entry name" value="WH-like_DNA-bd_sf"/>
</dbReference>
<dbReference type="PANTHER" id="PTHR33202:SF7">
    <property type="entry name" value="FERRIC UPTAKE REGULATION PROTEIN"/>
    <property type="match status" value="1"/>
</dbReference>
<dbReference type="AlphaFoldDB" id="A0A9D1DPT5"/>
<evidence type="ECO:0000256" key="3">
    <source>
        <dbReference type="ARBA" id="ARBA00022833"/>
    </source>
</evidence>
<dbReference type="Proteomes" id="UP000886785">
    <property type="component" value="Unassembled WGS sequence"/>
</dbReference>
<protein>
    <submittedName>
        <fullName evidence="9">Transcriptional repressor</fullName>
    </submittedName>
</protein>
<sequence>MKNTKQRQAILCLLAQSHGPLTAEDIFQSLRDSCPSLALSTVYRNLERFCAEGLVKKESLNDGIIRYTSGREHGHYLVCTECDRRIRLDSCPLSEIEQELARKTGFEIDGHSLTIYGKCPDCLHRGTSGHPSRKD</sequence>
<dbReference type="GO" id="GO:0003700">
    <property type="term" value="F:DNA-binding transcription factor activity"/>
    <property type="evidence" value="ECO:0007669"/>
    <property type="project" value="InterPro"/>
</dbReference>
<dbReference type="PANTHER" id="PTHR33202">
    <property type="entry name" value="ZINC UPTAKE REGULATION PROTEIN"/>
    <property type="match status" value="1"/>
</dbReference>
<keyword evidence="6" id="KW-0804">Transcription</keyword>
<keyword evidence="8" id="KW-0408">Iron</keyword>
<dbReference type="GO" id="GO:0045892">
    <property type="term" value="P:negative regulation of DNA-templated transcription"/>
    <property type="evidence" value="ECO:0007669"/>
    <property type="project" value="TreeGrafter"/>
</dbReference>
<keyword evidence="2" id="KW-0678">Repressor</keyword>
<evidence type="ECO:0000256" key="2">
    <source>
        <dbReference type="ARBA" id="ARBA00022491"/>
    </source>
</evidence>